<evidence type="ECO:0000313" key="6">
    <source>
        <dbReference type="EMBL" id="RZT99198.1"/>
    </source>
</evidence>
<proteinExistence type="inferred from homology"/>
<keyword evidence="7" id="KW-1185">Reference proteome</keyword>
<dbReference type="RefSeq" id="WP_165392941.1">
    <property type="nucleotide sequence ID" value="NZ_SHKO01000001.1"/>
</dbReference>
<evidence type="ECO:0000256" key="4">
    <source>
        <dbReference type="ARBA" id="ARBA00022729"/>
    </source>
</evidence>
<dbReference type="PROSITE" id="PS51318">
    <property type="entry name" value="TAT"/>
    <property type="match status" value="1"/>
</dbReference>
<dbReference type="Pfam" id="PF13416">
    <property type="entry name" value="SBP_bac_8"/>
    <property type="match status" value="1"/>
</dbReference>
<sequence>MKNKDDKSNDAFSRRTVLKMAGATLVAPAVWIKNVQAAQDRVVIRSPGGAYDDIRKKLIYEPFTKETGIRVIPVATTTGKLEAMIRSGNIEIDIIDNDDSVLLQWENELAALDYKRFKFTDPDDILPEYRHSNYVGNFVYGDVMGYNTGKFNQASVPKTWADFWDYKRIPGARALADIDTGGPNLEFALLADGVPMNKLYPLDIPRAFKALSRIKPGVAKFWTSGALSVQLLSTGDADISPVWSTRILKGIENKAPLAINWNQHGVRVQAYAILKKSKNQEQAQQLIDYCLRPEIQSQFSALWNSGPVTKAGYEALTAATREKIPGGDRTREHGFLIDAAWWAKNRADVGKEWANWVLNT</sequence>
<comment type="similarity">
    <text evidence="2">Belongs to the bacterial solute-binding protein 1 family.</text>
</comment>
<accession>A0A4Q7VSG8</accession>
<dbReference type="AlphaFoldDB" id="A0A4Q7VSG8"/>
<evidence type="ECO:0000313" key="7">
    <source>
        <dbReference type="Proteomes" id="UP000293398"/>
    </source>
</evidence>
<reference evidence="6 7" key="1">
    <citation type="submission" date="2019-02" db="EMBL/GenBank/DDBJ databases">
        <title>Genomic Encyclopedia of Type Strains, Phase IV (KMG-IV): sequencing the most valuable type-strain genomes for metagenomic binning, comparative biology and taxonomic classification.</title>
        <authorList>
            <person name="Goeker M."/>
        </authorList>
    </citation>
    <scope>NUCLEOTIDE SEQUENCE [LARGE SCALE GENOMIC DNA]</scope>
    <source>
        <strain evidence="6 7">DSM 23814</strain>
    </source>
</reference>
<dbReference type="InterPro" id="IPR006059">
    <property type="entry name" value="SBP"/>
</dbReference>
<dbReference type="GO" id="GO:0015888">
    <property type="term" value="P:thiamine transport"/>
    <property type="evidence" value="ECO:0007669"/>
    <property type="project" value="TreeGrafter"/>
</dbReference>
<dbReference type="CDD" id="cd13589">
    <property type="entry name" value="PBP2_polyamine_RpCGA009"/>
    <property type="match status" value="1"/>
</dbReference>
<dbReference type="PANTHER" id="PTHR30006">
    <property type="entry name" value="THIAMINE-BINDING PERIPLASMIC PROTEIN-RELATED"/>
    <property type="match status" value="1"/>
</dbReference>
<dbReference type="EMBL" id="SHKO01000001">
    <property type="protein sequence ID" value="RZT99198.1"/>
    <property type="molecule type" value="Genomic_DNA"/>
</dbReference>
<evidence type="ECO:0000256" key="1">
    <source>
        <dbReference type="ARBA" id="ARBA00004418"/>
    </source>
</evidence>
<dbReference type="InterPro" id="IPR006311">
    <property type="entry name" value="TAT_signal"/>
</dbReference>
<dbReference type="PANTHER" id="PTHR30006:SF3">
    <property type="entry name" value="THIAMINE-BINDING PERIPLASMIC PROTEIN"/>
    <property type="match status" value="1"/>
</dbReference>
<evidence type="ECO:0000256" key="5">
    <source>
        <dbReference type="ARBA" id="ARBA00022764"/>
    </source>
</evidence>
<dbReference type="GO" id="GO:0030288">
    <property type="term" value="C:outer membrane-bounded periplasmic space"/>
    <property type="evidence" value="ECO:0007669"/>
    <property type="project" value="TreeGrafter"/>
</dbReference>
<gene>
    <name evidence="6" type="ORF">EV681_0981</name>
</gene>
<dbReference type="SUPFAM" id="SSF53850">
    <property type="entry name" value="Periplasmic binding protein-like II"/>
    <property type="match status" value="1"/>
</dbReference>
<protein>
    <submittedName>
        <fullName evidence="6">Putative spermidine/putrescine transport system substrate-binding protein</fullName>
    </submittedName>
</protein>
<keyword evidence="5" id="KW-0574">Periplasm</keyword>
<name>A0A4Q7VSG8_9BURK</name>
<organism evidence="6 7">
    <name type="scientific">Advenella incenata</name>
    <dbReference type="NCBI Taxonomy" id="267800"/>
    <lineage>
        <taxon>Bacteria</taxon>
        <taxon>Pseudomonadati</taxon>
        <taxon>Pseudomonadota</taxon>
        <taxon>Betaproteobacteria</taxon>
        <taxon>Burkholderiales</taxon>
        <taxon>Alcaligenaceae</taxon>
    </lineage>
</organism>
<comment type="subcellular location">
    <subcellularLocation>
        <location evidence="1">Periplasm</location>
    </subcellularLocation>
</comment>
<dbReference type="GO" id="GO:0030975">
    <property type="term" value="F:thiamine binding"/>
    <property type="evidence" value="ECO:0007669"/>
    <property type="project" value="TreeGrafter"/>
</dbReference>
<evidence type="ECO:0000256" key="2">
    <source>
        <dbReference type="ARBA" id="ARBA00008520"/>
    </source>
</evidence>
<keyword evidence="4" id="KW-0732">Signal</keyword>
<comment type="caution">
    <text evidence="6">The sequence shown here is derived from an EMBL/GenBank/DDBJ whole genome shotgun (WGS) entry which is preliminary data.</text>
</comment>
<dbReference type="Proteomes" id="UP000293398">
    <property type="component" value="Unassembled WGS sequence"/>
</dbReference>
<keyword evidence="3" id="KW-0813">Transport</keyword>
<dbReference type="Gene3D" id="3.40.190.10">
    <property type="entry name" value="Periplasmic binding protein-like II"/>
    <property type="match status" value="2"/>
</dbReference>
<evidence type="ECO:0000256" key="3">
    <source>
        <dbReference type="ARBA" id="ARBA00022448"/>
    </source>
</evidence>
<dbReference type="GO" id="GO:0030976">
    <property type="term" value="F:thiamine pyrophosphate binding"/>
    <property type="evidence" value="ECO:0007669"/>
    <property type="project" value="TreeGrafter"/>
</dbReference>